<dbReference type="InterPro" id="IPR036097">
    <property type="entry name" value="HisK_dim/P_sf"/>
</dbReference>
<evidence type="ECO:0000256" key="7">
    <source>
        <dbReference type="ARBA" id="ARBA00023012"/>
    </source>
</evidence>
<evidence type="ECO:0000259" key="9">
    <source>
        <dbReference type="PROSITE" id="PS50109"/>
    </source>
</evidence>
<dbReference type="Gene3D" id="1.10.287.130">
    <property type="match status" value="1"/>
</dbReference>
<dbReference type="AlphaFoldDB" id="A0A3A9AGX5"/>
<dbReference type="SMART" id="SM00388">
    <property type="entry name" value="HisKA"/>
    <property type="match status" value="1"/>
</dbReference>
<dbReference type="Gene3D" id="3.30.565.10">
    <property type="entry name" value="Histidine kinase-like ATPase, C-terminal domain"/>
    <property type="match status" value="1"/>
</dbReference>
<reference evidence="10 11" key="1">
    <citation type="submission" date="2018-09" db="EMBL/GenBank/DDBJ databases">
        <title>Murine metabolic-syndrome-specific gut microbial biobank.</title>
        <authorList>
            <person name="Liu C."/>
        </authorList>
    </citation>
    <scope>NUCLEOTIDE SEQUENCE [LARGE SCALE GENOMIC DNA]</scope>
    <source>
        <strain evidence="10 11">0.1xD8-82</strain>
    </source>
</reference>
<keyword evidence="8" id="KW-0472">Membrane</keyword>
<evidence type="ECO:0000256" key="3">
    <source>
        <dbReference type="ARBA" id="ARBA00012438"/>
    </source>
</evidence>
<dbReference type="EMBL" id="RAYQ01000015">
    <property type="protein sequence ID" value="RKI90324.1"/>
    <property type="molecule type" value="Genomic_DNA"/>
</dbReference>
<keyword evidence="8" id="KW-0812">Transmembrane</keyword>
<keyword evidence="11" id="KW-1185">Reference proteome</keyword>
<dbReference type="CDD" id="cd00082">
    <property type="entry name" value="HisKA"/>
    <property type="match status" value="1"/>
</dbReference>
<feature type="domain" description="Histidine kinase" evidence="9">
    <location>
        <begin position="246"/>
        <end position="457"/>
    </location>
</feature>
<dbReference type="InterPro" id="IPR036890">
    <property type="entry name" value="HATPase_C_sf"/>
</dbReference>
<evidence type="ECO:0000313" key="10">
    <source>
        <dbReference type="EMBL" id="RKI90324.1"/>
    </source>
</evidence>
<dbReference type="PROSITE" id="PS50109">
    <property type="entry name" value="HIS_KIN"/>
    <property type="match status" value="1"/>
</dbReference>
<keyword evidence="8" id="KW-1133">Transmembrane helix</keyword>
<name>A0A3A9AGX5_9FIRM</name>
<feature type="transmembrane region" description="Helical" evidence="8">
    <location>
        <begin position="161"/>
        <end position="182"/>
    </location>
</feature>
<dbReference type="PANTHER" id="PTHR45453">
    <property type="entry name" value="PHOSPHATE REGULON SENSOR PROTEIN PHOR"/>
    <property type="match status" value="1"/>
</dbReference>
<dbReference type="InterPro" id="IPR050351">
    <property type="entry name" value="BphY/WalK/GraS-like"/>
</dbReference>
<comment type="subcellular location">
    <subcellularLocation>
        <location evidence="2">Membrane</location>
    </subcellularLocation>
</comment>
<dbReference type="RefSeq" id="WP_120471008.1">
    <property type="nucleotide sequence ID" value="NZ_CATAJS010000002.1"/>
</dbReference>
<evidence type="ECO:0000313" key="11">
    <source>
        <dbReference type="Proteomes" id="UP000280696"/>
    </source>
</evidence>
<dbReference type="Pfam" id="PF02518">
    <property type="entry name" value="HATPase_c"/>
    <property type="match status" value="1"/>
</dbReference>
<protein>
    <recommendedName>
        <fullName evidence="3">histidine kinase</fullName>
        <ecNumber evidence="3">2.7.13.3</ecNumber>
    </recommendedName>
</protein>
<dbReference type="InterPro" id="IPR005467">
    <property type="entry name" value="His_kinase_dom"/>
</dbReference>
<feature type="transmembrane region" description="Helical" evidence="8">
    <location>
        <begin position="12"/>
        <end position="35"/>
    </location>
</feature>
<evidence type="ECO:0000256" key="1">
    <source>
        <dbReference type="ARBA" id="ARBA00000085"/>
    </source>
</evidence>
<dbReference type="Pfam" id="PF00512">
    <property type="entry name" value="HisKA"/>
    <property type="match status" value="1"/>
</dbReference>
<evidence type="ECO:0000256" key="5">
    <source>
        <dbReference type="ARBA" id="ARBA00022679"/>
    </source>
</evidence>
<evidence type="ECO:0000256" key="2">
    <source>
        <dbReference type="ARBA" id="ARBA00004370"/>
    </source>
</evidence>
<dbReference type="OrthoDB" id="9806130at2"/>
<dbReference type="InterPro" id="IPR003594">
    <property type="entry name" value="HATPase_dom"/>
</dbReference>
<sequence length="457" mass="52203">MKSLLKIYGRYIGSTWVILAILCMVNFSVLAWITLDRVIHYEHEFPKDFRKMAELLVERDSENELFLTQQGKDFLEEKGYAFLMLLNDAGDVIFAWNLPKDLKDHYTAGEISAFSRWYLSDYPVKVWKTREGLLVAGGQKNSLWKFTLELPMGFMEHIGQYLYIIAGANLMIILSVIGFLGYRYYKSLFPLSEGIEALSRNQRIHLAEKGAAGELAGRINRTSDILERQRQMIQKRDMARTEWIAGISHDIRTPLSVIMGYADELMENENLEESDRIRAGVIRNQSIKIRQLIEDLNLTSKLEYNMQPLRVTSFYPAALLRTLAAEFINEGLDGQWEVSLAIEPELEGTILKGDEELIKRAVRNLLSNSTRHNADGCSIWLRGEIRENSCVIKVSDDGIGIPDKVVRCLLEEDGDTLDEKKPHIMGLRIVKQIAKAHKGDFQISEKGHCVNISFPIT</sequence>
<accession>A0A3A9AGX5</accession>
<dbReference type="GO" id="GO:0005886">
    <property type="term" value="C:plasma membrane"/>
    <property type="evidence" value="ECO:0007669"/>
    <property type="project" value="TreeGrafter"/>
</dbReference>
<keyword evidence="7" id="KW-0902">Two-component regulatory system</keyword>
<organism evidence="10 11">
    <name type="scientific">Parablautia intestinalis</name>
    <dbReference type="NCBI Taxonomy" id="2320100"/>
    <lineage>
        <taxon>Bacteria</taxon>
        <taxon>Bacillati</taxon>
        <taxon>Bacillota</taxon>
        <taxon>Clostridia</taxon>
        <taxon>Lachnospirales</taxon>
        <taxon>Lachnospiraceae</taxon>
        <taxon>Parablautia</taxon>
    </lineage>
</organism>
<dbReference type="Proteomes" id="UP000280696">
    <property type="component" value="Unassembled WGS sequence"/>
</dbReference>
<dbReference type="GO" id="GO:0016036">
    <property type="term" value="P:cellular response to phosphate starvation"/>
    <property type="evidence" value="ECO:0007669"/>
    <property type="project" value="TreeGrafter"/>
</dbReference>
<evidence type="ECO:0000256" key="4">
    <source>
        <dbReference type="ARBA" id="ARBA00022553"/>
    </source>
</evidence>
<comment type="catalytic activity">
    <reaction evidence="1">
        <text>ATP + protein L-histidine = ADP + protein N-phospho-L-histidine.</text>
        <dbReference type="EC" id="2.7.13.3"/>
    </reaction>
</comment>
<comment type="caution">
    <text evidence="10">The sequence shown here is derived from an EMBL/GenBank/DDBJ whole genome shotgun (WGS) entry which is preliminary data.</text>
</comment>
<evidence type="ECO:0000256" key="6">
    <source>
        <dbReference type="ARBA" id="ARBA00022777"/>
    </source>
</evidence>
<evidence type="ECO:0000256" key="8">
    <source>
        <dbReference type="SAM" id="Phobius"/>
    </source>
</evidence>
<dbReference type="SMART" id="SM00387">
    <property type="entry name" value="HATPase_c"/>
    <property type="match status" value="1"/>
</dbReference>
<keyword evidence="6 10" id="KW-0418">Kinase</keyword>
<dbReference type="InterPro" id="IPR003661">
    <property type="entry name" value="HisK_dim/P_dom"/>
</dbReference>
<keyword evidence="5" id="KW-0808">Transferase</keyword>
<dbReference type="SUPFAM" id="SSF55874">
    <property type="entry name" value="ATPase domain of HSP90 chaperone/DNA topoisomerase II/histidine kinase"/>
    <property type="match status" value="1"/>
</dbReference>
<keyword evidence="4" id="KW-0597">Phosphoprotein</keyword>
<dbReference type="GO" id="GO:0004721">
    <property type="term" value="F:phosphoprotein phosphatase activity"/>
    <property type="evidence" value="ECO:0007669"/>
    <property type="project" value="TreeGrafter"/>
</dbReference>
<dbReference type="PANTHER" id="PTHR45453:SF1">
    <property type="entry name" value="PHOSPHATE REGULON SENSOR PROTEIN PHOR"/>
    <property type="match status" value="1"/>
</dbReference>
<dbReference type="EC" id="2.7.13.3" evidence="3"/>
<dbReference type="CDD" id="cd00075">
    <property type="entry name" value="HATPase"/>
    <property type="match status" value="1"/>
</dbReference>
<proteinExistence type="predicted"/>
<gene>
    <name evidence="10" type="ORF">D7V94_14515</name>
</gene>
<dbReference type="SUPFAM" id="SSF47384">
    <property type="entry name" value="Homodimeric domain of signal transducing histidine kinase"/>
    <property type="match status" value="1"/>
</dbReference>
<dbReference type="GO" id="GO:0000155">
    <property type="term" value="F:phosphorelay sensor kinase activity"/>
    <property type="evidence" value="ECO:0007669"/>
    <property type="project" value="InterPro"/>
</dbReference>